<feature type="region of interest" description="Disordered" evidence="1">
    <location>
        <begin position="149"/>
        <end position="183"/>
    </location>
</feature>
<sequence length="183" mass="18977">MFPDIPEAAIRADLARTGSPAITSDNILRNGGMLPLPAAVAPPAATTAANAAVAADSHAGTALANADNTNGRTQVQNANTEVGSSSALAAGVTLNAAHSPLVSRLRVSSNVDDEVLPPAPPKVWESDSDKRSDILRKRKEFMLMEARKKYLERQSQKQTSASGQSQVGATNDQSTAAASSTDK</sequence>
<dbReference type="CDD" id="cd14424">
    <property type="entry name" value="CUE_Cue1p_like"/>
    <property type="match status" value="1"/>
</dbReference>
<dbReference type="InterPro" id="IPR003892">
    <property type="entry name" value="CUE"/>
</dbReference>
<comment type="caution">
    <text evidence="3">The sequence shown here is derived from an EMBL/GenBank/DDBJ whole genome shotgun (WGS) entry which is preliminary data.</text>
</comment>
<feature type="compositionally biased region" description="Polar residues" evidence="1">
    <location>
        <begin position="156"/>
        <end position="183"/>
    </location>
</feature>
<dbReference type="Gene3D" id="1.10.8.10">
    <property type="entry name" value="DNA helicase RuvA subunit, C-terminal domain"/>
    <property type="match status" value="1"/>
</dbReference>
<feature type="domain" description="CUE" evidence="2">
    <location>
        <begin position="1"/>
        <end position="33"/>
    </location>
</feature>
<evidence type="ECO:0000313" key="3">
    <source>
        <dbReference type="EMBL" id="KAJ1719431.1"/>
    </source>
</evidence>
<reference evidence="3" key="1">
    <citation type="submission" date="2022-07" db="EMBL/GenBank/DDBJ databases">
        <title>Phylogenomic reconstructions and comparative analyses of Kickxellomycotina fungi.</title>
        <authorList>
            <person name="Reynolds N.K."/>
            <person name="Stajich J.E."/>
            <person name="Barry K."/>
            <person name="Grigoriev I.V."/>
            <person name="Crous P."/>
            <person name="Smith M.E."/>
        </authorList>
    </citation>
    <scope>NUCLEOTIDE SEQUENCE</scope>
    <source>
        <strain evidence="3">NBRC 32514</strain>
    </source>
</reference>
<proteinExistence type="predicted"/>
<evidence type="ECO:0000313" key="4">
    <source>
        <dbReference type="Proteomes" id="UP001149813"/>
    </source>
</evidence>
<dbReference type="GO" id="GO:0043130">
    <property type="term" value="F:ubiquitin binding"/>
    <property type="evidence" value="ECO:0007669"/>
    <property type="project" value="InterPro"/>
</dbReference>
<dbReference type="Proteomes" id="UP001149813">
    <property type="component" value="Unassembled WGS sequence"/>
</dbReference>
<organism evidence="3 4">
    <name type="scientific">Coemansia erecta</name>
    <dbReference type="NCBI Taxonomy" id="147472"/>
    <lineage>
        <taxon>Eukaryota</taxon>
        <taxon>Fungi</taxon>
        <taxon>Fungi incertae sedis</taxon>
        <taxon>Zoopagomycota</taxon>
        <taxon>Kickxellomycotina</taxon>
        <taxon>Kickxellomycetes</taxon>
        <taxon>Kickxellales</taxon>
        <taxon>Kickxellaceae</taxon>
        <taxon>Coemansia</taxon>
    </lineage>
</organism>
<evidence type="ECO:0000259" key="2">
    <source>
        <dbReference type="PROSITE" id="PS51140"/>
    </source>
</evidence>
<gene>
    <name evidence="3" type="ORF">LPJ53_005807</name>
</gene>
<dbReference type="PROSITE" id="PS51140">
    <property type="entry name" value="CUE"/>
    <property type="match status" value="1"/>
</dbReference>
<protein>
    <recommendedName>
        <fullName evidence="2">CUE domain-containing protein</fullName>
    </recommendedName>
</protein>
<dbReference type="OrthoDB" id="3824970at2759"/>
<evidence type="ECO:0000256" key="1">
    <source>
        <dbReference type="SAM" id="MobiDB-lite"/>
    </source>
</evidence>
<dbReference type="EMBL" id="JANBOJ010000401">
    <property type="protein sequence ID" value="KAJ1719431.1"/>
    <property type="molecule type" value="Genomic_DNA"/>
</dbReference>
<accession>A0A9W7XRP4</accession>
<dbReference type="Pfam" id="PF02845">
    <property type="entry name" value="CUE"/>
    <property type="match status" value="1"/>
</dbReference>
<dbReference type="AlphaFoldDB" id="A0A9W7XRP4"/>
<name>A0A9W7XRP4_9FUNG</name>
<keyword evidence="4" id="KW-1185">Reference proteome</keyword>